<organism evidence="1 2">
    <name type="scientific">Desmophyllum pertusum</name>
    <dbReference type="NCBI Taxonomy" id="174260"/>
    <lineage>
        <taxon>Eukaryota</taxon>
        <taxon>Metazoa</taxon>
        <taxon>Cnidaria</taxon>
        <taxon>Anthozoa</taxon>
        <taxon>Hexacorallia</taxon>
        <taxon>Scleractinia</taxon>
        <taxon>Caryophylliina</taxon>
        <taxon>Caryophylliidae</taxon>
        <taxon>Desmophyllum</taxon>
    </lineage>
</organism>
<proteinExistence type="predicted"/>
<dbReference type="AlphaFoldDB" id="A0A9X0D8S3"/>
<dbReference type="Proteomes" id="UP001163046">
    <property type="component" value="Unassembled WGS sequence"/>
</dbReference>
<feature type="non-terminal residue" evidence="1">
    <location>
        <position position="1"/>
    </location>
</feature>
<sequence>GQIGLGVQALEERLKNFEGKSQANSVDLALQALHRTLDKTRFDTKDAILDLEPLVKVAKINNHEKAREYECVLDEVQNTPKLYSISP</sequence>
<name>A0A9X0D8S3_9CNID</name>
<comment type="caution">
    <text evidence="1">The sequence shown here is derived from an EMBL/GenBank/DDBJ whole genome shotgun (WGS) entry which is preliminary data.</text>
</comment>
<evidence type="ECO:0000313" key="2">
    <source>
        <dbReference type="Proteomes" id="UP001163046"/>
    </source>
</evidence>
<dbReference type="OrthoDB" id="10569339at2759"/>
<evidence type="ECO:0000313" key="1">
    <source>
        <dbReference type="EMBL" id="KAJ7390746.1"/>
    </source>
</evidence>
<dbReference type="EMBL" id="MU825412">
    <property type="protein sequence ID" value="KAJ7390746.1"/>
    <property type="molecule type" value="Genomic_DNA"/>
</dbReference>
<gene>
    <name evidence="1" type="ORF">OS493_022829</name>
</gene>
<keyword evidence="2" id="KW-1185">Reference proteome</keyword>
<reference evidence="1" key="1">
    <citation type="submission" date="2023-01" db="EMBL/GenBank/DDBJ databases">
        <title>Genome assembly of the deep-sea coral Lophelia pertusa.</title>
        <authorList>
            <person name="Herrera S."/>
            <person name="Cordes E."/>
        </authorList>
    </citation>
    <scope>NUCLEOTIDE SEQUENCE</scope>
    <source>
        <strain evidence="1">USNM1676648</strain>
        <tissue evidence="1">Polyp</tissue>
    </source>
</reference>
<accession>A0A9X0D8S3</accession>
<protein>
    <submittedName>
        <fullName evidence="1">Uncharacterized protein</fullName>
    </submittedName>
</protein>